<dbReference type="EMBL" id="GEDC01025150">
    <property type="protein sequence ID" value="JAS12148.1"/>
    <property type="molecule type" value="Transcribed_RNA"/>
</dbReference>
<accession>A0A1B6DSS6</accession>
<protein>
    <submittedName>
        <fullName evidence="4">Uncharacterized protein</fullName>
    </submittedName>
</protein>
<dbReference type="AlphaFoldDB" id="A0A1B6DSS6"/>
<evidence type="ECO:0000313" key="4">
    <source>
        <dbReference type="EMBL" id="JAS28718.1"/>
    </source>
</evidence>
<dbReference type="EMBL" id="GEDC01008580">
    <property type="protein sequence ID" value="JAS28718.1"/>
    <property type="molecule type" value="Transcribed_RNA"/>
</dbReference>
<reference evidence="4" key="1">
    <citation type="submission" date="2015-12" db="EMBL/GenBank/DDBJ databases">
        <title>De novo transcriptome assembly of four potential Pierce s Disease insect vectors from Arizona vineyards.</title>
        <authorList>
            <person name="Tassone E.E."/>
        </authorList>
    </citation>
    <scope>NUCLEOTIDE SEQUENCE</scope>
</reference>
<dbReference type="EMBL" id="GEDC01002860">
    <property type="protein sequence ID" value="JAS34438.1"/>
    <property type="molecule type" value="Transcribed_RNA"/>
</dbReference>
<evidence type="ECO:0000313" key="2">
    <source>
        <dbReference type="EMBL" id="JAS12148.1"/>
    </source>
</evidence>
<evidence type="ECO:0000256" key="1">
    <source>
        <dbReference type="SAM" id="MobiDB-lite"/>
    </source>
</evidence>
<evidence type="ECO:0000313" key="5">
    <source>
        <dbReference type="EMBL" id="JAS34438.1"/>
    </source>
</evidence>
<organism evidence="4">
    <name type="scientific">Clastoptera arizonana</name>
    <name type="common">Arizona spittle bug</name>
    <dbReference type="NCBI Taxonomy" id="38151"/>
    <lineage>
        <taxon>Eukaryota</taxon>
        <taxon>Metazoa</taxon>
        <taxon>Ecdysozoa</taxon>
        <taxon>Arthropoda</taxon>
        <taxon>Hexapoda</taxon>
        <taxon>Insecta</taxon>
        <taxon>Pterygota</taxon>
        <taxon>Neoptera</taxon>
        <taxon>Paraneoptera</taxon>
        <taxon>Hemiptera</taxon>
        <taxon>Auchenorrhyncha</taxon>
        <taxon>Cercopoidea</taxon>
        <taxon>Clastopteridae</taxon>
        <taxon>Clastoptera</taxon>
    </lineage>
</organism>
<proteinExistence type="predicted"/>
<evidence type="ECO:0000313" key="3">
    <source>
        <dbReference type="EMBL" id="JAS26777.1"/>
    </source>
</evidence>
<sequence length="125" mass="13846">VFQNPPPPYPSDLPSAIEFGETDIKQEVITDFMDLSVLPPSVLLSMDGRSEEEIPTLLPGAHFITGDAQCDDTQNLHRQILNLIGSNTNQEPTTDMIMTSYLTSNETPSNTTPLPRFNQAFNQQP</sequence>
<feature type="region of interest" description="Disordered" evidence="1">
    <location>
        <begin position="103"/>
        <end position="125"/>
    </location>
</feature>
<name>A0A1B6DSS6_9HEMI</name>
<feature type="non-terminal residue" evidence="4">
    <location>
        <position position="1"/>
    </location>
</feature>
<dbReference type="EMBL" id="GEDC01010521">
    <property type="protein sequence ID" value="JAS26777.1"/>
    <property type="molecule type" value="Transcribed_RNA"/>
</dbReference>
<gene>
    <name evidence="4" type="ORF">g.37849</name>
    <name evidence="2" type="ORF">g.37851</name>
    <name evidence="3" type="ORF">g.37853</name>
    <name evidence="5" type="ORF">g.37854</name>
</gene>